<evidence type="ECO:0000259" key="22">
    <source>
        <dbReference type="PROSITE" id="PS51194"/>
    </source>
</evidence>
<dbReference type="InterPro" id="IPR020850">
    <property type="entry name" value="GED_dom"/>
</dbReference>
<comment type="similarity">
    <text evidence="2">Belongs to the DEAD box helicase family. DEAH subfamily.</text>
</comment>
<dbReference type="PROSITE" id="PS51194">
    <property type="entry name" value="HELICASE_CTER"/>
    <property type="match status" value="1"/>
</dbReference>
<feature type="compositionally biased region" description="Basic residues" evidence="20">
    <location>
        <begin position="854"/>
        <end position="865"/>
    </location>
</feature>
<evidence type="ECO:0000259" key="24">
    <source>
        <dbReference type="PROSITE" id="PS51718"/>
    </source>
</evidence>
<evidence type="ECO:0000259" key="23">
    <source>
        <dbReference type="PROSITE" id="PS51388"/>
    </source>
</evidence>
<dbReference type="PROSITE" id="PS51718">
    <property type="entry name" value="G_DYNAMIN_2"/>
    <property type="match status" value="1"/>
</dbReference>
<evidence type="ECO:0000256" key="8">
    <source>
        <dbReference type="ARBA" id="ARBA00022771"/>
    </source>
</evidence>
<evidence type="ECO:0000256" key="10">
    <source>
        <dbReference type="ARBA" id="ARBA00022806"/>
    </source>
</evidence>
<dbReference type="Pfam" id="PF00270">
    <property type="entry name" value="DEAD"/>
    <property type="match status" value="1"/>
</dbReference>
<evidence type="ECO:0000256" key="2">
    <source>
        <dbReference type="ARBA" id="ARBA00008792"/>
    </source>
</evidence>
<reference evidence="25" key="1">
    <citation type="journal article" date="2004" name="Nature">
        <title>Genome duplication in the teleost fish Tetraodon nigroviridis reveals the early vertebrate proto-karyotype.</title>
        <authorList>
            <person name="Jaillon O."/>
            <person name="Aury J.-M."/>
            <person name="Brunet F."/>
            <person name="Petit J.-L."/>
            <person name="Stange-Thomann N."/>
            <person name="Mauceli E."/>
            <person name="Bouneau L."/>
            <person name="Fischer C."/>
            <person name="Ozouf-Costaz C."/>
            <person name="Bernot A."/>
            <person name="Nicaud S."/>
            <person name="Jaffe D."/>
            <person name="Fisher S."/>
            <person name="Lutfalla G."/>
            <person name="Dossat C."/>
            <person name="Segurens B."/>
            <person name="Dasilva C."/>
            <person name="Salanoubat M."/>
            <person name="Levy M."/>
            <person name="Boudet N."/>
            <person name="Castellano S."/>
            <person name="Anthouard V."/>
            <person name="Jubin C."/>
            <person name="Castelli V."/>
            <person name="Katinka M."/>
            <person name="Vacherie B."/>
            <person name="Biemont C."/>
            <person name="Skalli Z."/>
            <person name="Cattolico L."/>
            <person name="Poulain J."/>
            <person name="De Berardinis V."/>
            <person name="Cruaud C."/>
            <person name="Duprat S."/>
            <person name="Brottier P."/>
            <person name="Coutanceau J.-P."/>
            <person name="Gouzy J."/>
            <person name="Parra G."/>
            <person name="Lardier G."/>
            <person name="Chapple C."/>
            <person name="McKernan K.J."/>
            <person name="McEwan P."/>
            <person name="Bosak S."/>
            <person name="Kellis M."/>
            <person name="Volff J.-N."/>
            <person name="Guigo R."/>
            <person name="Zody M.C."/>
            <person name="Mesirov J."/>
            <person name="Lindblad-Toh K."/>
            <person name="Birren B."/>
            <person name="Nusbaum C."/>
            <person name="Kahn D."/>
            <person name="Robinson-Rechavi M."/>
            <person name="Laudet V."/>
            <person name="Schachter V."/>
            <person name="Quetier F."/>
            <person name="Saurin W."/>
            <person name="Scarpelli C."/>
            <person name="Wincker P."/>
            <person name="Lander E.S."/>
            <person name="Weissenbach J."/>
            <person name="Roest Crollius H."/>
        </authorList>
    </citation>
    <scope>NUCLEOTIDE SEQUENCE [LARGE SCALE GENOMIC DNA]</scope>
</reference>
<feature type="region of interest" description="Disordered" evidence="20">
    <location>
        <begin position="1383"/>
        <end position="1409"/>
    </location>
</feature>
<dbReference type="InterPro" id="IPR030381">
    <property type="entry name" value="G_DYNAMIN_dom"/>
</dbReference>
<dbReference type="Pfam" id="PF02212">
    <property type="entry name" value="GED"/>
    <property type="match status" value="1"/>
</dbReference>
<name>Q4RHK0_TETNG</name>
<dbReference type="InterPro" id="IPR014001">
    <property type="entry name" value="Helicase_ATP-bd"/>
</dbReference>
<feature type="non-terminal residue" evidence="25">
    <location>
        <position position="1807"/>
    </location>
</feature>
<evidence type="ECO:0000259" key="21">
    <source>
        <dbReference type="PROSITE" id="PS51192"/>
    </source>
</evidence>
<dbReference type="SMART" id="SM00487">
    <property type="entry name" value="DEXDc"/>
    <property type="match status" value="1"/>
</dbReference>
<comment type="catalytic activity">
    <reaction evidence="16">
        <text>ATP + H2O = ADP + phosphate + H(+)</text>
        <dbReference type="Rhea" id="RHEA:13065"/>
        <dbReference type="ChEBI" id="CHEBI:15377"/>
        <dbReference type="ChEBI" id="CHEBI:15378"/>
        <dbReference type="ChEBI" id="CHEBI:30616"/>
        <dbReference type="ChEBI" id="CHEBI:43474"/>
        <dbReference type="ChEBI" id="CHEBI:456216"/>
        <dbReference type="EC" id="3.6.4.13"/>
    </reaction>
</comment>
<evidence type="ECO:0000256" key="5">
    <source>
        <dbReference type="ARBA" id="ARBA00022490"/>
    </source>
</evidence>
<sequence length="1807" mass="199457">QPSRRFASMLEQRRKLPAWQERENILGALEQSQVLVVSGMTGCGKTTQIPQFILDASLKGPAERVANIICTQPRRISAVSVAQRVAQERAEHLGKSVGYQIRLESVRSPATRLLYCTTGVLLRRLEGDAELSGVTHVIVDEVHERTEESDFLLLVLKDLMAQRSDLRMVLMSATLNAHLFSDYFYNCPSIHIPGRTFPVDQFFLEDAIAKSNYVMEDGSPYARTGKQNPPAASGRGTPGTRDAVEDLGDDVWNFMSFCKKDFVKDSVPDMQLSLQELTLRYKGELTNPCRGGLTARVEATNAINAAVADAKKSVLKTIAGMDLDKINMDLVENLLEWIVEGKHDYPPGAVLVFLPGLAEIKMLYEQLMCNRIFNNRGTKRCAVYPLHSSLSNEEQQAVFGRPPEGVTKIIISTNIAETSVTIDDVVYVIDSGKMKEKRQYDASKSMESLEDTWVSRANALQRKGRAGRVASGVCFHLFSSHCFQHQLAEQQLPEIQRVPLEQLCLRIKILDVFSEQTLESVFCRLVEPPAVESLDAAKQRLRDLGALTAEEKLTPLGYHLACLPVDVRIGKLMLFGAIFRCLDPALTIAASLAFKSPFVRDARADDGRAAVVRRGAPSPVCFQVSPWDKREEANEKKLAFSLANSDHLALLQAYKVPVARERARNGLEKGGTDGIGVCCRAGAAQRGTAARRASATAGRTSCRGAGCRSAFQRDTVWSNEHKTGFLTAAALQEIASLKRQFAELLSDIGFVKEGLRARVMERTGPKDSDGVLEATGPEANLNSDNIRLMSAMLCAALYPNVVQVGFHPEKRNRRCFSSETGLTLALSVSGPSSSGEFQDDEQRSHEDAPQSKRAPLRHQKRRLRPRAPLFCQLHGEKRHRGPAGKRGAEPTGPVTSVRASGSPLRQPVSGVPREGEDEPRLHQGLQHGVGVPAGAVRGRAGQRRSSTGERLSSLWTTAGSSSPLLLTRSGAQQRQKLRAGEPGGQGPAAPRDRNRNQETSDPPAGSRGRRWARRRTGQVSAHQRQGPDGGRTTAPSVLRDRAPFHSRFPSQIFTDFNDIRQEIESETERLSGNNKGISDEPIHLKIFSPHVVNLTLVDLPGITKVPVGDQPKDIEVQVRDLILKHISNPNCIILAVTAANTDMATSEALKVAREVDPDGRRTLAVVTKLDLMDAGTDATDALTGRVVPVKLGLVGVVNRSAARSPSGRRSARRLTRRPIYVRRSQLDINNQKSVADSVRDEHAFLQKKYPSLANRNGTKYLAKTLNRLLMHHIRDCLPELKTRINVLAAQYQSLLGSYGEPVEDQSATLLQLITKFATEYCNTIEGTAKHIETAELCGGARICYIFHETFGRTLESVDPLGGLGTIDILTAIRNATVSAAGKRFVRNEGKSGPAGERRKRERDSGPRPSLFVPEVSFELLVKKQVKRLEEPSLRCVELVHEEMQRIIQHCSNYSTQVSAAGPFRTPRRRTEAACVCVRQELQRFPKLHEAIVEAVTSLLRKRLPVTNEMVHNLVAIELAYINTKHPDFADACGVLNNNTEEQRRNRTREPPASVPRDKVKAPSFGRGEQEGTGGWRGMLKKGEEAPGSGPGSPLKGAVNLLDVPVPAARKLSSREQRDCEVIERLIKSYFLIVRKNIQDSVPKAVMHFLVNHVKDCLQSELVGQLYKSGLLDHLLAESQDVAQRRREAADMLRVRPFSLASCRPRPTSSLPSAGAAESRPGRRRDPGDAPVVAPLRESFGGPLWSPADYRRPRRTGRVDLAGLEHRGRLRPASRPSSLWLFVLALLYRHTRRVIYCVRIAAYLPGLL</sequence>
<dbReference type="InterPro" id="IPR011545">
    <property type="entry name" value="DEAD/DEAH_box_helicase_dom"/>
</dbReference>
<proteinExistence type="inferred from homology"/>
<dbReference type="SMART" id="SM00053">
    <property type="entry name" value="DYNc"/>
    <property type="match status" value="1"/>
</dbReference>
<dbReference type="KEGG" id="tng:GSTEN00034315G001"/>
<dbReference type="GO" id="GO:0003724">
    <property type="term" value="F:RNA helicase activity"/>
    <property type="evidence" value="ECO:0007669"/>
    <property type="project" value="UniProtKB-EC"/>
</dbReference>
<evidence type="ECO:0000256" key="9">
    <source>
        <dbReference type="ARBA" id="ARBA00022801"/>
    </source>
</evidence>
<keyword evidence="7" id="KW-0547">Nucleotide-binding</keyword>
<protein>
    <recommendedName>
        <fullName evidence="4">Interferon-induced GTP-binding protein Mx</fullName>
        <ecNumber evidence="3">3.6.4.13</ecNumber>
    </recommendedName>
    <alternativeName>
        <fullName evidence="19">DEAH box protein 57</fullName>
    </alternativeName>
    <alternativeName>
        <fullName evidence="15">Interferon-inducible Mx protein</fullName>
    </alternativeName>
    <alternativeName>
        <fullName evidence="18">Putative ATP-dependent RNA helicase DHX57</fullName>
    </alternativeName>
</protein>
<feature type="region of interest" description="Disordered" evidence="20">
    <location>
        <begin position="219"/>
        <end position="240"/>
    </location>
</feature>
<keyword evidence="5" id="KW-0963">Cytoplasm</keyword>
<dbReference type="Pfam" id="PF00350">
    <property type="entry name" value="Dynamin_N"/>
    <property type="match status" value="1"/>
</dbReference>
<dbReference type="SMART" id="SM00490">
    <property type="entry name" value="HELICc"/>
    <property type="match status" value="1"/>
</dbReference>
<dbReference type="Gene3D" id="3.40.50.300">
    <property type="entry name" value="P-loop containing nucleotide triphosphate hydrolases"/>
    <property type="match status" value="3"/>
</dbReference>
<dbReference type="CDD" id="cd17985">
    <property type="entry name" value="DEXHc_DHX57"/>
    <property type="match status" value="1"/>
</dbReference>
<dbReference type="Pfam" id="PF04408">
    <property type="entry name" value="WHD_HA2"/>
    <property type="match status" value="1"/>
</dbReference>
<dbReference type="GO" id="GO:0008270">
    <property type="term" value="F:zinc ion binding"/>
    <property type="evidence" value="ECO:0007669"/>
    <property type="project" value="UniProtKB-KW"/>
</dbReference>
<feature type="compositionally biased region" description="Polar residues" evidence="20">
    <location>
        <begin position="948"/>
        <end position="974"/>
    </location>
</feature>
<evidence type="ECO:0000256" key="19">
    <source>
        <dbReference type="ARBA" id="ARBA00083389"/>
    </source>
</evidence>
<dbReference type="SMART" id="SM00847">
    <property type="entry name" value="HA2"/>
    <property type="match status" value="1"/>
</dbReference>
<organism evidence="25">
    <name type="scientific">Tetraodon nigroviridis</name>
    <name type="common">Spotted green pufferfish</name>
    <name type="synonym">Chelonodon nigroviridis</name>
    <dbReference type="NCBI Taxonomy" id="99883"/>
    <lineage>
        <taxon>Eukaryota</taxon>
        <taxon>Metazoa</taxon>
        <taxon>Chordata</taxon>
        <taxon>Craniata</taxon>
        <taxon>Vertebrata</taxon>
        <taxon>Euteleostomi</taxon>
        <taxon>Actinopterygii</taxon>
        <taxon>Neopterygii</taxon>
        <taxon>Teleostei</taxon>
        <taxon>Neoteleostei</taxon>
        <taxon>Acanthomorphata</taxon>
        <taxon>Eupercaria</taxon>
        <taxon>Tetraodontiformes</taxon>
        <taxon>Tetradontoidea</taxon>
        <taxon>Tetraodontidae</taxon>
        <taxon>Tetraodon</taxon>
    </lineage>
</organism>
<dbReference type="PROSITE" id="PS51192">
    <property type="entry name" value="HELICASE_ATP_BIND_1"/>
    <property type="match status" value="1"/>
</dbReference>
<dbReference type="PROSITE" id="PS51388">
    <property type="entry name" value="GED"/>
    <property type="match status" value="1"/>
</dbReference>
<dbReference type="PANTHER" id="PTHR18934">
    <property type="entry name" value="ATP-DEPENDENT RNA HELICASE"/>
    <property type="match status" value="1"/>
</dbReference>
<evidence type="ECO:0000256" key="6">
    <source>
        <dbReference type="ARBA" id="ARBA00022723"/>
    </source>
</evidence>
<feature type="domain" description="Helicase ATP-binding" evidence="21">
    <location>
        <begin position="26"/>
        <end position="193"/>
    </location>
</feature>
<keyword evidence="10" id="KW-0347">Helicase</keyword>
<feature type="domain" description="Helicase C-terminal" evidence="22">
    <location>
        <begin position="330"/>
        <end position="511"/>
    </location>
</feature>
<evidence type="ECO:0000256" key="12">
    <source>
        <dbReference type="ARBA" id="ARBA00022840"/>
    </source>
</evidence>
<keyword evidence="6" id="KW-0479">Metal-binding</keyword>
<dbReference type="InterPro" id="IPR003130">
    <property type="entry name" value="GED"/>
</dbReference>
<keyword evidence="13" id="KW-0175">Coiled coil</keyword>
<evidence type="ECO:0000256" key="13">
    <source>
        <dbReference type="ARBA" id="ARBA00023054"/>
    </source>
</evidence>
<comment type="subcellular location">
    <subcellularLocation>
        <location evidence="1">Cytoplasm</location>
    </subcellularLocation>
</comment>
<dbReference type="Gene3D" id="1.20.120.1240">
    <property type="entry name" value="Dynamin, middle domain"/>
    <property type="match status" value="1"/>
</dbReference>
<feature type="compositionally biased region" description="Basic and acidic residues" evidence="20">
    <location>
        <begin position="1385"/>
        <end position="1405"/>
    </location>
</feature>
<feature type="region of interest" description="Disordered" evidence="20">
    <location>
        <begin position="1703"/>
        <end position="1735"/>
    </location>
</feature>
<dbReference type="FunFam" id="3.40.50.300:FF:000284">
    <property type="entry name" value="probable ATP-dependent RNA helicase YTHDC2"/>
    <property type="match status" value="1"/>
</dbReference>
<dbReference type="Pfam" id="PF21010">
    <property type="entry name" value="HA2_C"/>
    <property type="match status" value="1"/>
</dbReference>
<dbReference type="Pfam" id="PF00271">
    <property type="entry name" value="Helicase_C"/>
    <property type="match status" value="1"/>
</dbReference>
<evidence type="ECO:0000256" key="18">
    <source>
        <dbReference type="ARBA" id="ARBA00071682"/>
    </source>
</evidence>
<dbReference type="SUPFAM" id="SSF52540">
    <property type="entry name" value="P-loop containing nucleoside triphosphate hydrolases"/>
    <property type="match status" value="2"/>
</dbReference>
<evidence type="ECO:0000313" key="25">
    <source>
        <dbReference type="EMBL" id="CAG12132.1"/>
    </source>
</evidence>
<dbReference type="FunFam" id="1.20.120.1080:FF:000002">
    <property type="entry name" value="Putative ATP-dependent RNA helicase DHX36"/>
    <property type="match status" value="1"/>
</dbReference>
<dbReference type="InterPro" id="IPR048333">
    <property type="entry name" value="HA2_WH"/>
</dbReference>
<dbReference type="GO" id="GO:0003924">
    <property type="term" value="F:GTPase activity"/>
    <property type="evidence" value="ECO:0007669"/>
    <property type="project" value="InterPro"/>
</dbReference>
<evidence type="ECO:0000256" key="11">
    <source>
        <dbReference type="ARBA" id="ARBA00022833"/>
    </source>
</evidence>
<evidence type="ECO:0000256" key="3">
    <source>
        <dbReference type="ARBA" id="ARBA00012552"/>
    </source>
</evidence>
<comment type="function">
    <text evidence="17">Probable ATP-binding RNA helicase.</text>
</comment>
<evidence type="ECO:0000256" key="17">
    <source>
        <dbReference type="ARBA" id="ARBA00057709"/>
    </source>
</evidence>
<dbReference type="GO" id="GO:0005525">
    <property type="term" value="F:GTP binding"/>
    <property type="evidence" value="ECO:0007669"/>
    <property type="project" value="InterPro"/>
</dbReference>
<feature type="compositionally biased region" description="Low complexity" evidence="20">
    <location>
        <begin position="928"/>
        <end position="939"/>
    </location>
</feature>
<evidence type="ECO:0000256" key="14">
    <source>
        <dbReference type="ARBA" id="ARBA00023134"/>
    </source>
</evidence>
<feature type="region of interest" description="Disordered" evidence="20">
    <location>
        <begin position="827"/>
        <end position="1044"/>
    </location>
</feature>
<dbReference type="InterPro" id="IPR027417">
    <property type="entry name" value="P-loop_NTPase"/>
</dbReference>
<dbReference type="FunFam" id="3.40.50.300:FF:000325">
    <property type="entry name" value="ATP-dependent RNA helicase DHX29"/>
    <property type="match status" value="1"/>
</dbReference>
<feature type="compositionally biased region" description="Basic and acidic residues" evidence="20">
    <location>
        <begin position="840"/>
        <end position="850"/>
    </location>
</feature>
<dbReference type="InterPro" id="IPR007502">
    <property type="entry name" value="Helicase-assoc_dom"/>
</dbReference>
<dbReference type="Pfam" id="PF01031">
    <property type="entry name" value="Dynamin_M"/>
    <property type="match status" value="3"/>
</dbReference>
<dbReference type="EC" id="3.6.4.13" evidence="3"/>
<keyword evidence="8" id="KW-0863">Zinc-finger</keyword>
<dbReference type="InterPro" id="IPR001401">
    <property type="entry name" value="Dynamin_GTPase"/>
</dbReference>
<evidence type="ECO:0000256" key="1">
    <source>
        <dbReference type="ARBA" id="ARBA00004496"/>
    </source>
</evidence>
<keyword evidence="12" id="KW-0067">ATP-binding</keyword>
<dbReference type="CDD" id="cd08771">
    <property type="entry name" value="DLP_1"/>
    <property type="match status" value="1"/>
</dbReference>
<comment type="caution">
    <text evidence="25">The sequence shown here is derived from an EMBL/GenBank/DDBJ whole genome shotgun (WGS) entry which is preliminary data.</text>
</comment>
<dbReference type="SMART" id="SM00302">
    <property type="entry name" value="GED"/>
    <property type="match status" value="1"/>
</dbReference>
<dbReference type="InterPro" id="IPR001650">
    <property type="entry name" value="Helicase_C-like"/>
</dbReference>
<evidence type="ECO:0000256" key="7">
    <source>
        <dbReference type="ARBA" id="ARBA00022741"/>
    </source>
</evidence>
<accession>Q4RHK0</accession>
<feature type="domain" description="Dynamin-type G" evidence="24">
    <location>
        <begin position="1054"/>
        <end position="1278"/>
    </location>
</feature>
<feature type="compositionally biased region" description="Basic and acidic residues" evidence="20">
    <location>
        <begin position="1540"/>
        <end position="1560"/>
    </location>
</feature>
<evidence type="ECO:0000256" key="20">
    <source>
        <dbReference type="SAM" id="MobiDB-lite"/>
    </source>
</evidence>
<dbReference type="GO" id="GO:0005737">
    <property type="term" value="C:cytoplasm"/>
    <property type="evidence" value="ECO:0007669"/>
    <property type="project" value="UniProtKB-SubCell"/>
</dbReference>
<dbReference type="GO" id="GO:0005524">
    <property type="term" value="F:ATP binding"/>
    <property type="evidence" value="ECO:0007669"/>
    <property type="project" value="UniProtKB-KW"/>
</dbReference>
<feature type="region of interest" description="Disordered" evidence="20">
    <location>
        <begin position="1539"/>
        <end position="1595"/>
    </location>
</feature>
<dbReference type="InterPro" id="IPR045063">
    <property type="entry name" value="Dynamin_N"/>
</dbReference>
<keyword evidence="9" id="KW-0378">Hydrolase</keyword>
<feature type="domain" description="GED" evidence="23">
    <location>
        <begin position="1619"/>
        <end position="1710"/>
    </location>
</feature>
<gene>
    <name evidence="25" type="ORF">GSTENG00034315001</name>
</gene>
<dbReference type="InterPro" id="IPR000375">
    <property type="entry name" value="Dynamin_stalk"/>
</dbReference>
<dbReference type="EMBL" id="CAAE01015045">
    <property type="protein sequence ID" value="CAG12132.1"/>
    <property type="molecule type" value="Genomic_DNA"/>
</dbReference>
<dbReference type="Gene3D" id="1.20.120.1080">
    <property type="match status" value="1"/>
</dbReference>
<evidence type="ECO:0000256" key="4">
    <source>
        <dbReference type="ARBA" id="ARBA00015210"/>
    </source>
</evidence>
<dbReference type="OrthoDB" id="5600252at2759"/>
<dbReference type="GO" id="GO:0003723">
    <property type="term" value="F:RNA binding"/>
    <property type="evidence" value="ECO:0007669"/>
    <property type="project" value="TreeGrafter"/>
</dbReference>
<feature type="compositionally biased region" description="Basic residues" evidence="20">
    <location>
        <begin position="1007"/>
        <end position="1016"/>
    </location>
</feature>
<evidence type="ECO:0000256" key="15">
    <source>
        <dbReference type="ARBA" id="ARBA00031810"/>
    </source>
</evidence>
<keyword evidence="11" id="KW-0862">Zinc</keyword>
<evidence type="ECO:0000256" key="16">
    <source>
        <dbReference type="ARBA" id="ARBA00047984"/>
    </source>
</evidence>
<dbReference type="CDD" id="cd18791">
    <property type="entry name" value="SF2_C_RHA"/>
    <property type="match status" value="1"/>
</dbReference>
<dbReference type="PANTHER" id="PTHR18934:SF145">
    <property type="entry name" value="ATP-DEPENDENT RNA HELICASE DHX57-RELATED"/>
    <property type="match status" value="1"/>
</dbReference>
<reference evidence="25" key="2">
    <citation type="submission" date="2004-02" db="EMBL/GenBank/DDBJ databases">
        <authorList>
            <consortium name="Genoscope"/>
            <consortium name="Whitehead Institute Centre for Genome Research"/>
        </authorList>
    </citation>
    <scope>NUCLEOTIDE SEQUENCE</scope>
</reference>
<keyword evidence="14" id="KW-0342">GTP-binding</keyword>